<accession>A0ACC0HRI0</accession>
<name>A0ACC0HRI0_9ERIC</name>
<gene>
    <name evidence="1" type="ORF">LOK49_LG05G01530</name>
</gene>
<organism evidence="1 2">
    <name type="scientific">Camellia lanceoleosa</name>
    <dbReference type="NCBI Taxonomy" id="1840588"/>
    <lineage>
        <taxon>Eukaryota</taxon>
        <taxon>Viridiplantae</taxon>
        <taxon>Streptophyta</taxon>
        <taxon>Embryophyta</taxon>
        <taxon>Tracheophyta</taxon>
        <taxon>Spermatophyta</taxon>
        <taxon>Magnoliopsida</taxon>
        <taxon>eudicotyledons</taxon>
        <taxon>Gunneridae</taxon>
        <taxon>Pentapetalae</taxon>
        <taxon>asterids</taxon>
        <taxon>Ericales</taxon>
        <taxon>Theaceae</taxon>
        <taxon>Camellia</taxon>
    </lineage>
</organism>
<dbReference type="Proteomes" id="UP001060215">
    <property type="component" value="Chromosome 4"/>
</dbReference>
<dbReference type="EMBL" id="CM045761">
    <property type="protein sequence ID" value="KAI8016124.1"/>
    <property type="molecule type" value="Genomic_DNA"/>
</dbReference>
<keyword evidence="2" id="KW-1185">Reference proteome</keyword>
<evidence type="ECO:0000313" key="2">
    <source>
        <dbReference type="Proteomes" id="UP001060215"/>
    </source>
</evidence>
<protein>
    <submittedName>
        <fullName evidence="1">Uncharacterized protein</fullName>
    </submittedName>
</protein>
<evidence type="ECO:0000313" key="1">
    <source>
        <dbReference type="EMBL" id="KAI8016124.1"/>
    </source>
</evidence>
<comment type="caution">
    <text evidence="1">The sequence shown here is derived from an EMBL/GenBank/DDBJ whole genome shotgun (WGS) entry which is preliminary data.</text>
</comment>
<reference evidence="1 2" key="1">
    <citation type="journal article" date="2022" name="Plant J.">
        <title>Chromosome-level genome of Camellia lanceoleosa provides a valuable resource for understanding genome evolution and self-incompatibility.</title>
        <authorList>
            <person name="Gong W."/>
            <person name="Xiao S."/>
            <person name="Wang L."/>
            <person name="Liao Z."/>
            <person name="Chang Y."/>
            <person name="Mo W."/>
            <person name="Hu G."/>
            <person name="Li W."/>
            <person name="Zhao G."/>
            <person name="Zhu H."/>
            <person name="Hu X."/>
            <person name="Ji K."/>
            <person name="Xiang X."/>
            <person name="Song Q."/>
            <person name="Yuan D."/>
            <person name="Jin S."/>
            <person name="Zhang L."/>
        </authorList>
    </citation>
    <scope>NUCLEOTIDE SEQUENCE [LARGE SCALE GENOMIC DNA]</scope>
    <source>
        <strain evidence="1">SQ_2022a</strain>
    </source>
</reference>
<proteinExistence type="predicted"/>
<sequence>MLLWSYFAVVFTDPDSVPPNWRPVSDEERGEIDPLTEAEFGGMSADPVNPRIRYYRKWEVCAENGPSLCVGCQLCGGIELQVFSSFPGMFFLLLNH</sequence>